<name>A0A9P5P888_9AGAR</name>
<dbReference type="AlphaFoldDB" id="A0A9P5P888"/>
<evidence type="ECO:0000313" key="2">
    <source>
        <dbReference type="Proteomes" id="UP000772434"/>
    </source>
</evidence>
<organism evidence="1 2">
    <name type="scientific">Rhodocollybia butyracea</name>
    <dbReference type="NCBI Taxonomy" id="206335"/>
    <lineage>
        <taxon>Eukaryota</taxon>
        <taxon>Fungi</taxon>
        <taxon>Dikarya</taxon>
        <taxon>Basidiomycota</taxon>
        <taxon>Agaricomycotina</taxon>
        <taxon>Agaricomycetes</taxon>
        <taxon>Agaricomycetidae</taxon>
        <taxon>Agaricales</taxon>
        <taxon>Marasmiineae</taxon>
        <taxon>Omphalotaceae</taxon>
        <taxon>Rhodocollybia</taxon>
    </lineage>
</organism>
<accession>A0A9P5P888</accession>
<keyword evidence="2" id="KW-1185">Reference proteome</keyword>
<evidence type="ECO:0000313" key="1">
    <source>
        <dbReference type="EMBL" id="KAF9058372.1"/>
    </source>
</evidence>
<proteinExistence type="predicted"/>
<dbReference type="EMBL" id="JADNRY010000390">
    <property type="protein sequence ID" value="KAF9058372.1"/>
    <property type="molecule type" value="Genomic_DNA"/>
</dbReference>
<reference evidence="1" key="1">
    <citation type="submission" date="2020-11" db="EMBL/GenBank/DDBJ databases">
        <authorList>
            <consortium name="DOE Joint Genome Institute"/>
            <person name="Ahrendt S."/>
            <person name="Riley R."/>
            <person name="Andreopoulos W."/>
            <person name="Labutti K."/>
            <person name="Pangilinan J."/>
            <person name="Ruiz-Duenas F.J."/>
            <person name="Barrasa J.M."/>
            <person name="Sanchez-Garcia M."/>
            <person name="Camarero S."/>
            <person name="Miyauchi S."/>
            <person name="Serrano A."/>
            <person name="Linde D."/>
            <person name="Babiker R."/>
            <person name="Drula E."/>
            <person name="Ayuso-Fernandez I."/>
            <person name="Pacheco R."/>
            <person name="Padilla G."/>
            <person name="Ferreira P."/>
            <person name="Barriuso J."/>
            <person name="Kellner H."/>
            <person name="Castanera R."/>
            <person name="Alfaro M."/>
            <person name="Ramirez L."/>
            <person name="Pisabarro A.G."/>
            <person name="Kuo A."/>
            <person name="Tritt A."/>
            <person name="Lipzen A."/>
            <person name="He G."/>
            <person name="Yan M."/>
            <person name="Ng V."/>
            <person name="Cullen D."/>
            <person name="Martin F."/>
            <person name="Rosso M.-N."/>
            <person name="Henrissat B."/>
            <person name="Hibbett D."/>
            <person name="Martinez A.T."/>
            <person name="Grigoriev I.V."/>
        </authorList>
    </citation>
    <scope>NUCLEOTIDE SEQUENCE</scope>
    <source>
        <strain evidence="1">AH 40177</strain>
    </source>
</reference>
<gene>
    <name evidence="1" type="ORF">BDP27DRAFT_1372713</name>
</gene>
<comment type="caution">
    <text evidence="1">The sequence shown here is derived from an EMBL/GenBank/DDBJ whole genome shotgun (WGS) entry which is preliminary data.</text>
</comment>
<dbReference type="Proteomes" id="UP000772434">
    <property type="component" value="Unassembled WGS sequence"/>
</dbReference>
<protein>
    <submittedName>
        <fullName evidence="1">Uncharacterized protein</fullName>
    </submittedName>
</protein>
<sequence>MYRKATKNASYDRSKPANIVLEASETNFCATYSESAFTVGFIEKRRRKQMIIPMIESKPLFLELTKEERGEHNNKQRAVETQFCSLHADASEHYVTEKLDGFKIFSDSSFPLIPVFEVFLRTAPPEIVLAPDVEVVAGTIFLPLRRPQRIIWA</sequence>